<reference evidence="1 2" key="1">
    <citation type="submission" date="2020-02" db="EMBL/GenBank/DDBJ databases">
        <authorList>
            <person name="Merkhofer E.C."/>
            <person name="Bhalla S."/>
            <person name="Bricker J.S."/>
            <person name="Brissette I."/>
            <person name="Cavasco M."/>
            <person name="Coleman S."/>
            <person name="Katsanos J."/>
            <person name="Mckinney A."/>
            <person name="Tibbets T."/>
            <person name="Garlena R.A."/>
            <person name="Russell D.A."/>
            <person name="Pope W.H."/>
            <person name="Jacobs-Sera D."/>
            <person name="Hatfull G.F."/>
        </authorList>
    </citation>
    <scope>NUCLEOTIDE SEQUENCE [LARGE SCALE GENOMIC DNA]</scope>
</reference>
<gene>
    <name evidence="1" type="primary">22</name>
    <name evidence="1" type="ORF">SEA_DUMPSTERDUDE_22</name>
</gene>
<dbReference type="EMBL" id="MT024859">
    <property type="protein sequence ID" value="QIN93610.1"/>
    <property type="molecule type" value="Genomic_DNA"/>
</dbReference>
<organism evidence="1 2">
    <name type="scientific">Gordonia phage DumpsterDude</name>
    <dbReference type="NCBI Taxonomy" id="2713262"/>
    <lineage>
        <taxon>Viruses</taxon>
        <taxon>Duplodnaviria</taxon>
        <taxon>Heunggongvirae</taxon>
        <taxon>Uroviricota</taxon>
        <taxon>Caudoviricetes</taxon>
        <taxon>Ruthyvirus</taxon>
        <taxon>Ruthyvirus dumpsterdude</taxon>
    </lineage>
</organism>
<proteinExistence type="predicted"/>
<dbReference type="Gene3D" id="2.60.120.260">
    <property type="entry name" value="Galactose-binding domain-like"/>
    <property type="match status" value="1"/>
</dbReference>
<accession>A0A6G8R080</accession>
<dbReference type="Proteomes" id="UP000500788">
    <property type="component" value="Segment"/>
</dbReference>
<keyword evidence="2" id="KW-1185">Reference proteome</keyword>
<evidence type="ECO:0000313" key="2">
    <source>
        <dbReference type="Proteomes" id="UP000500788"/>
    </source>
</evidence>
<dbReference type="KEGG" id="vg:62974253"/>
<dbReference type="RefSeq" id="YP_010001088.1">
    <property type="nucleotide sequence ID" value="NC_053172.1"/>
</dbReference>
<evidence type="ECO:0000313" key="1">
    <source>
        <dbReference type="EMBL" id="QIN93610.1"/>
    </source>
</evidence>
<sequence length="840" mass="88313">MPRVVDLHPRSRADKDPLQGLLDFTDLDKTIETSGNRIRDALNKVRDDFIEWLREVTGIDLSGALAFTDWLFEEIRSRVGVDLENLAALLEDLGDLDLASLLDAVRGDYDGDNSVLLGIQSSIGTLRSLAAGIVAPWRIPQLTLSQLTAQPSPNLLTGFGDFADGSTLDGDGVWTWDGDVGKTTPGSARTTADGTPRVLTSEAIAVSAGQQLECSGWVRWQGASGSGACMQLLVVPYVGAAAQTPVVISNIVVPPGTVGVSSQSDLAGSYVVAANVTAVRVRLTAEAAMTAGTVWWDDVVLRKTATSLPQQWISGLVDGLGDLWDGVENVATIITQIADIFAGAVVTPINAAVGQVKDWFLGLLGWQDDAASATDAIAESVVSVRTQVTYVRSVISVRSGRPLHETGPDRTACVSVPFHTLNLSPGGMSISGGRHEHKVLGNTGNATAGGDVHNHSGGTGVNSLEARDVSGSLDSAHSHTLTMNTPVVNATTNYAPWASIIIDAAAERKVLGWAAYKSGTVTGFYLDVFAQEPDGSVGPVIYSSPNLAGELLTSLTWMQHLMDGASVVADIDDVVDVQFRMTGAGIVHIAGPNFPYFTPITGMRPYSCGSGRNPSTTPVPASLSTTQRDAMYVGPVPFVSLGIDVGQTSIPVVIADDLNRGSFGAEYKVFGNIQIDGGRAKHTATGFVSNSGAAMRVESLNSDDFEIGFDFWPGGQIAGVGGRCTSSLSAAVWLVGDNDGIYIQTGAYNSRTTRQTLASAGAGRYTLRPRRSDDDTHDIYEVFYGNPDTTDPIGAWPDTGGIVTGGIGRRRVAMVAHGAAFFPSSELDNFVARDIAAVAA</sequence>
<dbReference type="GeneID" id="62974253"/>
<name>A0A6G8R080_9CAUD</name>
<protein>
    <submittedName>
        <fullName evidence="1">Minor tail protein</fullName>
    </submittedName>
</protein>